<accession>A0ABU4HJ18</accession>
<feature type="signal peptide" evidence="1">
    <location>
        <begin position="1"/>
        <end position="25"/>
    </location>
</feature>
<evidence type="ECO:0000313" key="2">
    <source>
        <dbReference type="EMBL" id="MDW5593313.1"/>
    </source>
</evidence>
<comment type="caution">
    <text evidence="2">The sequence shown here is derived from an EMBL/GenBank/DDBJ whole genome shotgun (WGS) entry which is preliminary data.</text>
</comment>
<sequence length="212" mass="22041">MSRTGRRVVLLTVCALSAGVATVKAFGGLGDDGAARTITTTVPAETAQVPLAPAGPTPSLPDGWRRVRDRQGGFSVGLPPGWAARRSGGTLVLRSRDRTLAIAVGADRSAPGRVAAPSAYAREAIESLRGYRGLRSSPSRTVQTAPYPGALATATGTYADTGVKQAITLVALQRRGDATFTLLAFRSAQSPQSPAQRVVDRIVDTVHAERPA</sequence>
<reference evidence="3" key="1">
    <citation type="submission" date="2023-07" db="EMBL/GenBank/DDBJ databases">
        <title>Conexibacter stalactiti sp. nov., isolated from stalactites in a lava cave and emended description of the genus Conexibacter.</title>
        <authorList>
            <person name="Lee S.D."/>
        </authorList>
    </citation>
    <scope>NUCLEOTIDE SEQUENCE [LARGE SCALE GENOMIC DNA]</scope>
    <source>
        <strain evidence="3">KCTC 39840</strain>
    </source>
</reference>
<gene>
    <name evidence="2" type="ORF">R7226_03125</name>
</gene>
<proteinExistence type="predicted"/>
<reference evidence="2 3" key="2">
    <citation type="submission" date="2023-10" db="EMBL/GenBank/DDBJ databases">
        <authorList>
            <person name="Han X.F."/>
        </authorList>
    </citation>
    <scope>NUCLEOTIDE SEQUENCE [LARGE SCALE GENOMIC DNA]</scope>
    <source>
        <strain evidence="2 3">KCTC 39840</strain>
    </source>
</reference>
<evidence type="ECO:0008006" key="4">
    <source>
        <dbReference type="Google" id="ProtNLM"/>
    </source>
</evidence>
<dbReference type="EMBL" id="JAWSTH010000004">
    <property type="protein sequence ID" value="MDW5593313.1"/>
    <property type="molecule type" value="Genomic_DNA"/>
</dbReference>
<evidence type="ECO:0000256" key="1">
    <source>
        <dbReference type="SAM" id="SignalP"/>
    </source>
</evidence>
<dbReference type="Gene3D" id="3.40.1000.10">
    <property type="entry name" value="Mog1/PsbP, alpha/beta/alpha sandwich"/>
    <property type="match status" value="1"/>
</dbReference>
<keyword evidence="3" id="KW-1185">Reference proteome</keyword>
<protein>
    <recommendedName>
        <fullName evidence="4">PsbP C-terminal domain-containing protein</fullName>
    </recommendedName>
</protein>
<organism evidence="2 3">
    <name type="scientific">Conexibacter stalactiti</name>
    <dbReference type="NCBI Taxonomy" id="1940611"/>
    <lineage>
        <taxon>Bacteria</taxon>
        <taxon>Bacillati</taxon>
        <taxon>Actinomycetota</taxon>
        <taxon>Thermoleophilia</taxon>
        <taxon>Solirubrobacterales</taxon>
        <taxon>Conexibacteraceae</taxon>
        <taxon>Conexibacter</taxon>
    </lineage>
</organism>
<evidence type="ECO:0000313" key="3">
    <source>
        <dbReference type="Proteomes" id="UP001284601"/>
    </source>
</evidence>
<feature type="chain" id="PRO_5047180083" description="PsbP C-terminal domain-containing protein" evidence="1">
    <location>
        <begin position="26"/>
        <end position="212"/>
    </location>
</feature>
<dbReference type="Proteomes" id="UP001284601">
    <property type="component" value="Unassembled WGS sequence"/>
</dbReference>
<name>A0ABU4HJ18_9ACTN</name>
<dbReference type="RefSeq" id="WP_318595573.1">
    <property type="nucleotide sequence ID" value="NZ_JAWSTH010000004.1"/>
</dbReference>
<keyword evidence="1" id="KW-0732">Signal</keyword>